<proteinExistence type="predicted"/>
<dbReference type="InterPro" id="IPR036249">
    <property type="entry name" value="Thioredoxin-like_sf"/>
</dbReference>
<reference evidence="1 2" key="1">
    <citation type="submission" date="2018-03" db="EMBL/GenBank/DDBJ databases">
        <title>Genomic Encyclopedia of Archaeal and Bacterial Type Strains, Phase II (KMG-II): from individual species to whole genera.</title>
        <authorList>
            <person name="Goeker M."/>
        </authorList>
    </citation>
    <scope>NUCLEOTIDE SEQUENCE [LARGE SCALE GENOMIC DNA]</scope>
    <source>
        <strain evidence="1 2">DSM 44946</strain>
    </source>
</reference>
<comment type="caution">
    <text evidence="1">The sequence shown here is derived from an EMBL/GenBank/DDBJ whole genome shotgun (WGS) entry which is preliminary data.</text>
</comment>
<dbReference type="Pfam" id="PF07315">
    <property type="entry name" value="DUF1462"/>
    <property type="match status" value="1"/>
</dbReference>
<sequence length="115" mass="12826">MKREEPIEVTVYGAETICAGCHNLPSSRETASWLEAALGRNYGDQVRVRYVDIHRPEGDQDARFSRRVIEEELWYPVVVIDGEVVGEGNPSLKAIRKKLEQMGAEKVETSPGPSA</sequence>
<evidence type="ECO:0000313" key="2">
    <source>
        <dbReference type="Proteomes" id="UP000237797"/>
    </source>
</evidence>
<evidence type="ECO:0000313" key="1">
    <source>
        <dbReference type="EMBL" id="PRX40233.1"/>
    </source>
</evidence>
<dbReference type="AlphaFoldDB" id="A0A2T0LEB0"/>
<accession>A0A2T0LEB0</accession>
<dbReference type="RefSeq" id="WP_245891467.1">
    <property type="nucleotide sequence ID" value="NZ_PVNE01000015.1"/>
</dbReference>
<protein>
    <submittedName>
        <fullName evidence="1">Disulfide oxidoreductase YuzD</fullName>
    </submittedName>
</protein>
<dbReference type="InterPro" id="IPR009190">
    <property type="entry name" value="DUF1462"/>
</dbReference>
<gene>
    <name evidence="1" type="ORF">CLV97_11530</name>
</gene>
<dbReference type="EMBL" id="PVNE01000015">
    <property type="protein sequence ID" value="PRX40233.1"/>
    <property type="molecule type" value="Genomic_DNA"/>
</dbReference>
<dbReference type="Proteomes" id="UP000237797">
    <property type="component" value="Unassembled WGS sequence"/>
</dbReference>
<name>A0A2T0LEB0_9BACL</name>
<organism evidence="1 2">
    <name type="scientific">Planifilum fimeticola</name>
    <dbReference type="NCBI Taxonomy" id="201975"/>
    <lineage>
        <taxon>Bacteria</taxon>
        <taxon>Bacillati</taxon>
        <taxon>Bacillota</taxon>
        <taxon>Bacilli</taxon>
        <taxon>Bacillales</taxon>
        <taxon>Thermoactinomycetaceae</taxon>
        <taxon>Planifilum</taxon>
    </lineage>
</organism>
<keyword evidence="2" id="KW-1185">Reference proteome</keyword>
<dbReference type="InterPro" id="IPR038218">
    <property type="entry name" value="YuzD-like_sp"/>
</dbReference>
<dbReference type="Gene3D" id="3.40.30.30">
    <property type="entry name" value="Hypothetical protein sa0798"/>
    <property type="match status" value="1"/>
</dbReference>
<dbReference type="SUPFAM" id="SSF52833">
    <property type="entry name" value="Thioredoxin-like"/>
    <property type="match status" value="1"/>
</dbReference>